<organism evidence="1 2">
    <name type="scientific">Pseudopedobacter saltans</name>
    <dbReference type="NCBI Taxonomy" id="151895"/>
    <lineage>
        <taxon>Bacteria</taxon>
        <taxon>Pseudomonadati</taxon>
        <taxon>Bacteroidota</taxon>
        <taxon>Sphingobacteriia</taxon>
        <taxon>Sphingobacteriales</taxon>
        <taxon>Sphingobacteriaceae</taxon>
        <taxon>Pseudopedobacter</taxon>
    </lineage>
</organism>
<name>A0A2W5F4Q2_9SPHI</name>
<dbReference type="Proteomes" id="UP000249645">
    <property type="component" value="Unassembled WGS sequence"/>
</dbReference>
<protein>
    <submittedName>
        <fullName evidence="1">IPExxxVDY family protein</fullName>
    </submittedName>
</protein>
<accession>A0A2W5F4Q2</accession>
<dbReference type="AlphaFoldDB" id="A0A2W5F4Q2"/>
<dbReference type="InterPro" id="IPR047690">
    <property type="entry name" value="IPExxxVDY_fam"/>
</dbReference>
<dbReference type="NCBIfam" id="NF033205">
    <property type="entry name" value="IPExxxVDY"/>
    <property type="match status" value="1"/>
</dbReference>
<proteinExistence type="predicted"/>
<reference evidence="1 2" key="1">
    <citation type="submission" date="2017-11" db="EMBL/GenBank/DDBJ databases">
        <title>Infants hospitalized years apart are colonized by the same room-sourced microbial strains.</title>
        <authorList>
            <person name="Brooks B."/>
            <person name="Olm M.R."/>
            <person name="Firek B.A."/>
            <person name="Baker R."/>
            <person name="Thomas B.C."/>
            <person name="Morowitz M.J."/>
            <person name="Banfield J.F."/>
        </authorList>
    </citation>
    <scope>NUCLEOTIDE SEQUENCE [LARGE SCALE GENOMIC DNA]</scope>
    <source>
        <strain evidence="1">S2_009_000_R2_76</strain>
    </source>
</reference>
<dbReference type="EMBL" id="QFOI01000070">
    <property type="protein sequence ID" value="PZP50378.1"/>
    <property type="molecule type" value="Genomic_DNA"/>
</dbReference>
<evidence type="ECO:0000313" key="1">
    <source>
        <dbReference type="EMBL" id="PZP50378.1"/>
    </source>
</evidence>
<comment type="caution">
    <text evidence="1">The sequence shown here is derived from an EMBL/GenBank/DDBJ whole genome shotgun (WGS) entry which is preliminary data.</text>
</comment>
<evidence type="ECO:0000313" key="2">
    <source>
        <dbReference type="Proteomes" id="UP000249645"/>
    </source>
</evidence>
<sequence>MRKSLCFEVIKWWFLHFWHGFLQNIKEFCTTMKLVLNTDDLTDDFYDGVRMFGVVSNFKNYKFIWEVNNALGLNFRCNPENEISLMKKSKKYYFQVYQHGVKNSSIVYYCYHNYFEGESLLPELKNIDFICLVKGADSLKEEEWKSLLSNIKSVNCVQMVSEISLTQVKNKANLIF</sequence>
<gene>
    <name evidence="1" type="ORF">DI598_05710</name>
</gene>